<proteinExistence type="predicted"/>
<evidence type="ECO:0000313" key="3">
    <source>
        <dbReference type="Proteomes" id="UP000321155"/>
    </source>
</evidence>
<keyword evidence="3" id="KW-1185">Reference proteome</keyword>
<dbReference type="Proteomes" id="UP000321155">
    <property type="component" value="Unassembled WGS sequence"/>
</dbReference>
<dbReference type="RefSeq" id="WP_236944984.1">
    <property type="nucleotide sequence ID" value="NZ_BJZR01000044.1"/>
</dbReference>
<comment type="caution">
    <text evidence="2">The sequence shown here is derived from an EMBL/GenBank/DDBJ whole genome shotgun (WGS) entry which is preliminary data.</text>
</comment>
<sequence length="157" mass="15340">MPSSPAEAPRPRGGEGRSAGAEAADEGSAVVEFVALGTLLLVPVVYFVLTVAHVQAGAFAVVAAAQQAAQVLARAEPGTVAEEDLAAAAQLAAADHGFAPGALELGLDCSGEGCAAPGGVATVRAALTVELPLVPGLDDLGIARLSSSATVVVGRYA</sequence>
<evidence type="ECO:0000256" key="1">
    <source>
        <dbReference type="SAM" id="MobiDB-lite"/>
    </source>
</evidence>
<reference evidence="2 3" key="1">
    <citation type="submission" date="2019-07" db="EMBL/GenBank/DDBJ databases">
        <title>Whole genome shotgun sequence of Kocuria flava NBRC 107626.</title>
        <authorList>
            <person name="Hosoyama A."/>
            <person name="Uohara A."/>
            <person name="Ohji S."/>
            <person name="Ichikawa N."/>
        </authorList>
    </citation>
    <scope>NUCLEOTIDE SEQUENCE [LARGE SCALE GENOMIC DNA]</scope>
    <source>
        <strain evidence="2 3">NBRC 107626</strain>
    </source>
</reference>
<evidence type="ECO:0000313" key="2">
    <source>
        <dbReference type="EMBL" id="GEO92440.1"/>
    </source>
</evidence>
<gene>
    <name evidence="2" type="ORF">KFL01_17460</name>
</gene>
<dbReference type="EMBL" id="BJZR01000044">
    <property type="protein sequence ID" value="GEO92440.1"/>
    <property type="molecule type" value="Genomic_DNA"/>
</dbReference>
<protein>
    <recommendedName>
        <fullName evidence="4">Pilus assembly protein TadE</fullName>
    </recommendedName>
</protein>
<accession>A0ABQ0XCA2</accession>
<evidence type="ECO:0008006" key="4">
    <source>
        <dbReference type="Google" id="ProtNLM"/>
    </source>
</evidence>
<organism evidence="2 3">
    <name type="scientific">Kocuria flava</name>
    <dbReference type="NCBI Taxonomy" id="446860"/>
    <lineage>
        <taxon>Bacteria</taxon>
        <taxon>Bacillati</taxon>
        <taxon>Actinomycetota</taxon>
        <taxon>Actinomycetes</taxon>
        <taxon>Micrococcales</taxon>
        <taxon>Micrococcaceae</taxon>
        <taxon>Kocuria</taxon>
    </lineage>
</organism>
<feature type="region of interest" description="Disordered" evidence="1">
    <location>
        <begin position="1"/>
        <end position="21"/>
    </location>
</feature>
<name>A0ABQ0XCA2_9MICC</name>